<reference evidence="6" key="2">
    <citation type="journal article" date="2022" name="Nat. Microbiol.">
        <title>A closed Candidatus Odinarchaeum chromosome exposes Asgard archaeal viruses.</title>
        <authorList>
            <person name="Tamarit D."/>
            <person name="Caceres E.F."/>
            <person name="Krupovic M."/>
            <person name="Nijland R."/>
            <person name="Eme L."/>
            <person name="Robinson N.P."/>
            <person name="Ettema T.J.G."/>
        </authorList>
    </citation>
    <scope>NUCLEOTIDE SEQUENCE</scope>
    <source>
        <strain evidence="6">LCB_4</strain>
    </source>
</reference>
<dbReference type="GO" id="GO:0030490">
    <property type="term" value="P:maturation of SSU-rRNA"/>
    <property type="evidence" value="ECO:0007669"/>
    <property type="project" value="TreeGrafter"/>
</dbReference>
<keyword evidence="3 5" id="KW-0687">Ribonucleoprotein</keyword>
<dbReference type="AlphaFoldDB" id="A0AAF0D135"/>
<gene>
    <name evidence="5" type="primary">rps28e</name>
    <name evidence="6" type="ORF">OdinLCB4_004285</name>
</gene>
<protein>
    <recommendedName>
        <fullName evidence="4 5">Small ribosomal subunit protein eS28</fullName>
    </recommendedName>
</protein>
<dbReference type="KEGG" id="oyw:OdinLCB4_004285"/>
<dbReference type="InterPro" id="IPR012340">
    <property type="entry name" value="NA-bd_OB-fold"/>
</dbReference>
<organism evidence="6 7">
    <name type="scientific">Odinarchaeota yellowstonii (strain LCB_4)</name>
    <dbReference type="NCBI Taxonomy" id="1841599"/>
    <lineage>
        <taxon>Archaea</taxon>
        <taxon>Promethearchaeati</taxon>
        <taxon>Candidatus Odinarchaeota</taxon>
        <taxon>Candidatus Odinarchaeia</taxon>
        <taxon>Candidatus Odinarchaeales</taxon>
        <taxon>Candidatus Odinarchaeaceae</taxon>
        <taxon>Candidatus Odinarchaeum</taxon>
    </lineage>
</organism>
<keyword evidence="2 5" id="KW-0689">Ribosomal protein</keyword>
<reference evidence="6" key="1">
    <citation type="journal article" date="2017" name="Nature">
        <title>Asgard archaea illuminate the origin of eukaryotic cellular complexity.</title>
        <authorList>
            <person name="Zaremba-Niedzwiedzka K."/>
            <person name="Caceres E.F."/>
            <person name="Saw J.H."/>
            <person name="Backstrom D."/>
            <person name="Juzokaite L."/>
            <person name="Vancaester E."/>
            <person name="Seitz K.W."/>
            <person name="Anantharaman K."/>
            <person name="Starnawski P."/>
            <person name="Kjeldsen K.U."/>
            <person name="Scott M.B."/>
            <person name="Nunoura T."/>
            <person name="Banfield J.F."/>
            <person name="Schramm A."/>
            <person name="Baker B.J."/>
            <person name="Spang A."/>
            <person name="Ettema T.J.G."/>
        </authorList>
    </citation>
    <scope>NUCLEOTIDE SEQUENCE</scope>
    <source>
        <strain evidence="6">LCB_4</strain>
    </source>
</reference>
<dbReference type="PANTHER" id="PTHR10769:SF3">
    <property type="entry name" value="SMALL RIBOSOMAL SUBUNIT PROTEIN ES28"/>
    <property type="match status" value="1"/>
</dbReference>
<dbReference type="GO" id="GO:0000028">
    <property type="term" value="P:ribosomal small subunit assembly"/>
    <property type="evidence" value="ECO:0007669"/>
    <property type="project" value="TreeGrafter"/>
</dbReference>
<dbReference type="PANTHER" id="PTHR10769">
    <property type="entry name" value="40S RIBOSOMAL PROTEIN S28"/>
    <property type="match status" value="1"/>
</dbReference>
<dbReference type="Proteomes" id="UP000186851">
    <property type="component" value="Chromosome"/>
</dbReference>
<proteinExistence type="inferred from homology"/>
<accession>A0AAF0D135</accession>
<evidence type="ECO:0000313" key="7">
    <source>
        <dbReference type="Proteomes" id="UP000186851"/>
    </source>
</evidence>
<dbReference type="EMBL" id="CP091871">
    <property type="protein sequence ID" value="WEU39709.1"/>
    <property type="molecule type" value="Genomic_DNA"/>
</dbReference>
<dbReference type="HAMAP" id="MF_00292">
    <property type="entry name" value="Ribosomal_eS28"/>
    <property type="match status" value="1"/>
</dbReference>
<dbReference type="FunFam" id="2.40.50.140:FF:000145">
    <property type="entry name" value="30S ribosomal protein S28e"/>
    <property type="match status" value="1"/>
</dbReference>
<dbReference type="SUPFAM" id="SSF50249">
    <property type="entry name" value="Nucleic acid-binding proteins"/>
    <property type="match status" value="1"/>
</dbReference>
<dbReference type="CDD" id="cd04457">
    <property type="entry name" value="S1_S28E"/>
    <property type="match status" value="1"/>
</dbReference>
<dbReference type="GO" id="GO:0003735">
    <property type="term" value="F:structural constituent of ribosome"/>
    <property type="evidence" value="ECO:0007669"/>
    <property type="project" value="InterPro"/>
</dbReference>
<comment type="similarity">
    <text evidence="1 5">Belongs to the eukaryotic ribosomal protein eS28 family.</text>
</comment>
<dbReference type="PROSITE" id="PS00961">
    <property type="entry name" value="RIBOSOMAL_S28E"/>
    <property type="match status" value="1"/>
</dbReference>
<name>A0AAF0D135_ODILC</name>
<evidence type="ECO:0000256" key="1">
    <source>
        <dbReference type="ARBA" id="ARBA00005943"/>
    </source>
</evidence>
<sequence>MSSQEDTATPAEVIQLAGRTGITGEIIQVKVRILAGKDKGRVLTRNVKGPVRIGDILMLRETEREARKIKIR</sequence>
<dbReference type="Pfam" id="PF01200">
    <property type="entry name" value="Ribosomal_S28e"/>
    <property type="match status" value="1"/>
</dbReference>
<dbReference type="InterPro" id="IPR000289">
    <property type="entry name" value="Ribosomal_eS28"/>
</dbReference>
<evidence type="ECO:0000256" key="3">
    <source>
        <dbReference type="ARBA" id="ARBA00023274"/>
    </source>
</evidence>
<dbReference type="NCBIfam" id="NF003080">
    <property type="entry name" value="PRK04007.1"/>
    <property type="match status" value="1"/>
</dbReference>
<evidence type="ECO:0000256" key="4">
    <source>
        <dbReference type="ARBA" id="ARBA00035146"/>
    </source>
</evidence>
<evidence type="ECO:0000313" key="6">
    <source>
        <dbReference type="EMBL" id="WEU39709.1"/>
    </source>
</evidence>
<dbReference type="GO" id="GO:0022627">
    <property type="term" value="C:cytosolic small ribosomal subunit"/>
    <property type="evidence" value="ECO:0007669"/>
    <property type="project" value="TreeGrafter"/>
</dbReference>
<dbReference type="Gene3D" id="2.40.50.140">
    <property type="entry name" value="Nucleic acid-binding proteins"/>
    <property type="match status" value="1"/>
</dbReference>
<evidence type="ECO:0000256" key="5">
    <source>
        <dbReference type="HAMAP-Rule" id="MF_00292"/>
    </source>
</evidence>
<evidence type="ECO:0000256" key="2">
    <source>
        <dbReference type="ARBA" id="ARBA00022980"/>
    </source>
</evidence>
<dbReference type="GO" id="GO:0006412">
    <property type="term" value="P:translation"/>
    <property type="evidence" value="ECO:0007669"/>
    <property type="project" value="UniProtKB-UniRule"/>
</dbReference>
<dbReference type="InterPro" id="IPR028626">
    <property type="entry name" value="Ribosomal_eS28_CS"/>
</dbReference>